<name>A0A8J3EPM5_9BACL</name>
<feature type="binding site" evidence="9">
    <location>
        <position position="154"/>
    </location>
    <ligand>
        <name>substrate</name>
    </ligand>
</feature>
<comment type="pathway">
    <text evidence="7 9">tRNA modification; N(7)-methylguanine-tRNA biosynthesis.</text>
</comment>
<feature type="binding site" evidence="9">
    <location>
        <position position="122"/>
    </location>
    <ligand>
        <name>substrate</name>
    </ligand>
</feature>
<dbReference type="GO" id="GO:0008176">
    <property type="term" value="F:tRNA (guanine(46)-N7)-methyltransferase activity"/>
    <property type="evidence" value="ECO:0007669"/>
    <property type="project" value="UniProtKB-UniRule"/>
</dbReference>
<feature type="region of interest" description="Interaction with RNA" evidence="9">
    <location>
        <begin position="124"/>
        <end position="129"/>
    </location>
</feature>
<keyword evidence="11" id="KW-1185">Reference proteome</keyword>
<keyword evidence="4 9" id="KW-0808">Transferase</keyword>
<sequence>MRVRNKPWAKDKLLEHSALVIPDPENYKGKWREKFNHSAPLHVEIGTGKGQFILGMAEQYPDINFIGIELEESIIVSALEKLLDKPLPNVLFLNKNANDLTDFFAENEVDELYLNFSDPWPKNRHEKRRLTYKSFLQNYRQVLKTKGKLNLKTDNRGFFEYSLESFSQFGLTLGNISLDLHASECPGNIMTEYEEKFSAKGQPIYRCEASF</sequence>
<reference evidence="10" key="2">
    <citation type="submission" date="2020-09" db="EMBL/GenBank/DDBJ databases">
        <authorList>
            <person name="Sun Q."/>
            <person name="Zhou Y."/>
        </authorList>
    </citation>
    <scope>NUCLEOTIDE SEQUENCE</scope>
    <source>
        <strain evidence="10">CGMCC 1.12777</strain>
    </source>
</reference>
<dbReference type="PROSITE" id="PS51625">
    <property type="entry name" value="SAM_MT_TRMB"/>
    <property type="match status" value="1"/>
</dbReference>
<dbReference type="Proteomes" id="UP000656813">
    <property type="component" value="Unassembled WGS sequence"/>
</dbReference>
<dbReference type="HAMAP" id="MF_01057">
    <property type="entry name" value="tRNA_methyltr_TrmB"/>
    <property type="match status" value="1"/>
</dbReference>
<keyword evidence="3 9" id="KW-0489">Methyltransferase</keyword>
<comment type="caution">
    <text evidence="10">The sequence shown here is derived from an EMBL/GenBank/DDBJ whole genome shotgun (WGS) entry which is preliminary data.</text>
</comment>
<evidence type="ECO:0000256" key="2">
    <source>
        <dbReference type="ARBA" id="ARBA00003015"/>
    </source>
</evidence>
<keyword evidence="6 9" id="KW-0819">tRNA processing</keyword>
<keyword evidence="5 9" id="KW-0949">S-adenosyl-L-methionine</keyword>
<evidence type="ECO:0000256" key="6">
    <source>
        <dbReference type="ARBA" id="ARBA00022694"/>
    </source>
</evidence>
<dbReference type="Gene3D" id="3.40.50.150">
    <property type="entry name" value="Vaccinia Virus protein VP39"/>
    <property type="match status" value="1"/>
</dbReference>
<proteinExistence type="inferred from homology"/>
<evidence type="ECO:0000256" key="9">
    <source>
        <dbReference type="HAMAP-Rule" id="MF_01057"/>
    </source>
</evidence>
<accession>A0A8J3EPM5</accession>
<feature type="binding site" evidence="9">
    <location>
        <position position="96"/>
    </location>
    <ligand>
        <name>S-adenosyl-L-methionine</name>
        <dbReference type="ChEBI" id="CHEBI:59789"/>
    </ligand>
</feature>
<reference evidence="10" key="1">
    <citation type="journal article" date="2014" name="Int. J. Syst. Evol. Microbiol.">
        <title>Complete genome sequence of Corynebacterium casei LMG S-19264T (=DSM 44701T), isolated from a smear-ripened cheese.</title>
        <authorList>
            <consortium name="US DOE Joint Genome Institute (JGI-PGF)"/>
            <person name="Walter F."/>
            <person name="Albersmeier A."/>
            <person name="Kalinowski J."/>
            <person name="Ruckert C."/>
        </authorList>
    </citation>
    <scope>NUCLEOTIDE SEQUENCE</scope>
    <source>
        <strain evidence="10">CGMCC 1.12777</strain>
    </source>
</reference>
<evidence type="ECO:0000256" key="1">
    <source>
        <dbReference type="ARBA" id="ARBA00000142"/>
    </source>
</evidence>
<dbReference type="InterPro" id="IPR029063">
    <property type="entry name" value="SAM-dependent_MTases_sf"/>
</dbReference>
<comment type="similarity">
    <text evidence="8 9">Belongs to the class I-like SAM-binding methyltransferase superfamily. TrmB family.</text>
</comment>
<dbReference type="Pfam" id="PF02390">
    <property type="entry name" value="Methyltransf_4"/>
    <property type="match status" value="1"/>
</dbReference>
<evidence type="ECO:0000256" key="7">
    <source>
        <dbReference type="ARBA" id="ARBA00060552"/>
    </source>
</evidence>
<dbReference type="SUPFAM" id="SSF53335">
    <property type="entry name" value="S-adenosyl-L-methionine-dependent methyltransferases"/>
    <property type="match status" value="1"/>
</dbReference>
<evidence type="ECO:0000313" key="10">
    <source>
        <dbReference type="EMBL" id="GGH89158.1"/>
    </source>
</evidence>
<dbReference type="EC" id="2.1.1.33" evidence="9"/>
<dbReference type="AlphaFoldDB" id="A0A8J3EPM5"/>
<dbReference type="InterPro" id="IPR003358">
    <property type="entry name" value="tRNA_(Gua-N-7)_MeTrfase_Trmb"/>
</dbReference>
<feature type="binding site" evidence="9">
    <location>
        <begin position="191"/>
        <end position="194"/>
    </location>
    <ligand>
        <name>substrate</name>
    </ligand>
</feature>
<evidence type="ECO:0000256" key="4">
    <source>
        <dbReference type="ARBA" id="ARBA00022679"/>
    </source>
</evidence>
<organism evidence="10 11">
    <name type="scientific">Pullulanibacillus pueri</name>
    <dbReference type="NCBI Taxonomy" id="1437324"/>
    <lineage>
        <taxon>Bacteria</taxon>
        <taxon>Bacillati</taxon>
        <taxon>Bacillota</taxon>
        <taxon>Bacilli</taxon>
        <taxon>Bacillales</taxon>
        <taxon>Sporolactobacillaceae</taxon>
        <taxon>Pullulanibacillus</taxon>
    </lineage>
</organism>
<dbReference type="EMBL" id="BMFV01000071">
    <property type="protein sequence ID" value="GGH89158.1"/>
    <property type="molecule type" value="Genomic_DNA"/>
</dbReference>
<evidence type="ECO:0000256" key="5">
    <source>
        <dbReference type="ARBA" id="ARBA00022691"/>
    </source>
</evidence>
<feature type="binding site" evidence="9">
    <location>
        <position position="69"/>
    </location>
    <ligand>
        <name>S-adenosyl-L-methionine</name>
        <dbReference type="ChEBI" id="CHEBI:59789"/>
    </ligand>
</feature>
<evidence type="ECO:0000256" key="8">
    <source>
        <dbReference type="ARBA" id="ARBA00060767"/>
    </source>
</evidence>
<evidence type="ECO:0000256" key="3">
    <source>
        <dbReference type="ARBA" id="ARBA00022603"/>
    </source>
</evidence>
<dbReference type="FunFam" id="3.40.50.150:FF:000035">
    <property type="entry name" value="tRNA (guanine-N(7)-)-methyltransferase"/>
    <property type="match status" value="1"/>
</dbReference>
<dbReference type="PANTHER" id="PTHR23417:SF14">
    <property type="entry name" value="PENTACOTRIPEPTIDE-REPEAT REGION OF PRORP DOMAIN-CONTAINING PROTEIN"/>
    <property type="match status" value="1"/>
</dbReference>
<feature type="binding site" evidence="9">
    <location>
        <position position="44"/>
    </location>
    <ligand>
        <name>S-adenosyl-L-methionine</name>
        <dbReference type="ChEBI" id="CHEBI:59789"/>
    </ligand>
</feature>
<gene>
    <name evidence="9 10" type="primary">trmB</name>
    <name evidence="10" type="ORF">GCM10007096_43110</name>
</gene>
<dbReference type="CDD" id="cd02440">
    <property type="entry name" value="AdoMet_MTases"/>
    <property type="match status" value="1"/>
</dbReference>
<comment type="catalytic activity">
    <reaction evidence="1 9">
        <text>guanosine(46) in tRNA + S-adenosyl-L-methionine = N(7)-methylguanosine(46) in tRNA + S-adenosyl-L-homocysteine</text>
        <dbReference type="Rhea" id="RHEA:42708"/>
        <dbReference type="Rhea" id="RHEA-COMP:10188"/>
        <dbReference type="Rhea" id="RHEA-COMP:10189"/>
        <dbReference type="ChEBI" id="CHEBI:57856"/>
        <dbReference type="ChEBI" id="CHEBI:59789"/>
        <dbReference type="ChEBI" id="CHEBI:74269"/>
        <dbReference type="ChEBI" id="CHEBI:74480"/>
        <dbReference type="EC" id="2.1.1.33"/>
    </reaction>
</comment>
<dbReference type="InterPro" id="IPR055361">
    <property type="entry name" value="tRNA_methyltr_TrmB_bact"/>
</dbReference>
<dbReference type="PANTHER" id="PTHR23417">
    <property type="entry name" value="3-DEOXY-D-MANNO-OCTULOSONIC-ACID TRANSFERASE/TRNA GUANINE-N 7 - -METHYLTRANSFERASE"/>
    <property type="match status" value="1"/>
</dbReference>
<dbReference type="RefSeq" id="WP_188499462.1">
    <property type="nucleotide sequence ID" value="NZ_BMFV01000071.1"/>
</dbReference>
<dbReference type="UniPathway" id="UPA00989"/>
<protein>
    <recommendedName>
        <fullName evidence="9">tRNA (guanine-N(7)-)-methyltransferase</fullName>
        <ecNumber evidence="9">2.1.1.33</ecNumber>
    </recommendedName>
    <alternativeName>
        <fullName evidence="9">tRNA (guanine(46)-N(7))-methyltransferase</fullName>
    </alternativeName>
    <alternativeName>
        <fullName evidence="9">tRNA(m7G46)-methyltransferase</fullName>
    </alternativeName>
</protein>
<feature type="binding site" evidence="9">
    <location>
        <position position="118"/>
    </location>
    <ligand>
        <name>S-adenosyl-L-methionine</name>
        <dbReference type="ChEBI" id="CHEBI:59789"/>
    </ligand>
</feature>
<comment type="function">
    <text evidence="2 9">Catalyzes the formation of N(7)-methylguanine at position 46 (m7G46) in tRNA.</text>
</comment>
<dbReference type="NCBIfam" id="TIGR00091">
    <property type="entry name" value="tRNA (guanosine(46)-N7)-methyltransferase TrmB"/>
    <property type="match status" value="1"/>
</dbReference>
<dbReference type="NCBIfam" id="NF001080">
    <property type="entry name" value="PRK00121.2-2"/>
    <property type="match status" value="1"/>
</dbReference>
<evidence type="ECO:0000313" key="11">
    <source>
        <dbReference type="Proteomes" id="UP000656813"/>
    </source>
</evidence>
<dbReference type="GO" id="GO:0043527">
    <property type="term" value="C:tRNA methyltransferase complex"/>
    <property type="evidence" value="ECO:0007669"/>
    <property type="project" value="TreeGrafter"/>
</dbReference>